<evidence type="ECO:0000313" key="2">
    <source>
        <dbReference type="Proteomes" id="UP000278031"/>
    </source>
</evidence>
<sequence length="253" mass="30770">MVLKKFYGYVRRVSRKAKEKWQKVKEKFSWFERHKIPEELKRNAKVARFFWERRGEELETSSKFQREKEQLKLLAKIEFIFGPEESIKHIEEKILEDVRNRLIQLISRNPQHEETLLMIGISEFARSKEFKEALKEIENDPLLKIWRDCLENAPKKFKEAFMADFQWYLERLPIRVRNWFDLYSGLSMKEVIKKIREDLIKDLEEVHNKTKEQNKKEIIGKRIKFVKSKLFEEFCKSIKRGFIGEPTRERALS</sequence>
<gene>
    <name evidence="1" type="ORF">DRO04_01640</name>
</gene>
<dbReference type="Proteomes" id="UP000278031">
    <property type="component" value="Unassembled WGS sequence"/>
</dbReference>
<reference evidence="1 2" key="1">
    <citation type="submission" date="2018-06" db="EMBL/GenBank/DDBJ databases">
        <title>Extensive metabolic versatility and redundancy in microbially diverse, dynamic hydrothermal sediments.</title>
        <authorList>
            <person name="Dombrowski N."/>
            <person name="Teske A."/>
            <person name="Baker B.J."/>
        </authorList>
    </citation>
    <scope>NUCLEOTIDE SEQUENCE [LARGE SCALE GENOMIC DNA]</scope>
    <source>
        <strain evidence="1">B51_G17</strain>
    </source>
</reference>
<dbReference type="AlphaFoldDB" id="A0A497JHG8"/>
<comment type="caution">
    <text evidence="1">The sequence shown here is derived from an EMBL/GenBank/DDBJ whole genome shotgun (WGS) entry which is preliminary data.</text>
</comment>
<protein>
    <submittedName>
        <fullName evidence="1">Uncharacterized protein</fullName>
    </submittedName>
</protein>
<accession>A0A497JHG8</accession>
<proteinExistence type="predicted"/>
<dbReference type="EMBL" id="QMWP01000048">
    <property type="protein sequence ID" value="RLG70585.1"/>
    <property type="molecule type" value="Genomic_DNA"/>
</dbReference>
<evidence type="ECO:0000313" key="1">
    <source>
        <dbReference type="EMBL" id="RLG70585.1"/>
    </source>
</evidence>
<name>A0A497JHG8_9ARCH</name>
<organism evidence="1 2">
    <name type="scientific">Candidatus Iainarchaeum sp</name>
    <dbReference type="NCBI Taxonomy" id="3101447"/>
    <lineage>
        <taxon>Archaea</taxon>
        <taxon>Candidatus Iainarchaeota</taxon>
        <taxon>Candidatus Iainarchaeia</taxon>
        <taxon>Candidatus Iainarchaeales</taxon>
        <taxon>Candidatus Iainarchaeaceae</taxon>
        <taxon>Candidatus Iainarchaeum</taxon>
    </lineage>
</organism>